<dbReference type="InterPro" id="IPR011990">
    <property type="entry name" value="TPR-like_helical_dom_sf"/>
</dbReference>
<evidence type="ECO:0000256" key="4">
    <source>
        <dbReference type="ARBA" id="ARBA00023211"/>
    </source>
</evidence>
<dbReference type="SMART" id="SM00156">
    <property type="entry name" value="PP2Ac"/>
    <property type="match status" value="1"/>
</dbReference>
<keyword evidence="4" id="KW-0464">Manganese</keyword>
<keyword evidence="9" id="KW-1185">Reference proteome</keyword>
<reference evidence="8 9" key="1">
    <citation type="submission" date="2024-04" db="EMBL/GenBank/DDBJ databases">
        <title>Tritrichomonas musculus Genome.</title>
        <authorList>
            <person name="Alves-Ferreira E."/>
            <person name="Grigg M."/>
            <person name="Lorenzi H."/>
            <person name="Galac M."/>
        </authorList>
    </citation>
    <scope>NUCLEOTIDE SEQUENCE [LARGE SCALE GENOMIC DNA]</scope>
    <source>
        <strain evidence="8 9">EAF2021</strain>
    </source>
</reference>
<dbReference type="Proteomes" id="UP001470230">
    <property type="component" value="Unassembled WGS sequence"/>
</dbReference>
<gene>
    <name evidence="8" type="ORF">M9Y10_012774</name>
</gene>
<comment type="similarity">
    <text evidence="2">Belongs to the PPP phosphatase family. PP-5 (PP-T) subfamily.</text>
</comment>
<keyword evidence="5" id="KW-0802">TPR repeat</keyword>
<dbReference type="EC" id="3.1.3.16" evidence="6"/>
<evidence type="ECO:0000259" key="7">
    <source>
        <dbReference type="PROSITE" id="PS00125"/>
    </source>
</evidence>
<organism evidence="8 9">
    <name type="scientific">Tritrichomonas musculus</name>
    <dbReference type="NCBI Taxonomy" id="1915356"/>
    <lineage>
        <taxon>Eukaryota</taxon>
        <taxon>Metamonada</taxon>
        <taxon>Parabasalia</taxon>
        <taxon>Tritrichomonadida</taxon>
        <taxon>Tritrichomonadidae</taxon>
        <taxon>Tritrichomonas</taxon>
    </lineage>
</organism>
<dbReference type="PIRSF" id="PIRSF033096">
    <property type="entry name" value="PPPtase_5"/>
    <property type="match status" value="1"/>
</dbReference>
<protein>
    <recommendedName>
        <fullName evidence="6">Serine/threonine-protein phosphatase</fullName>
        <ecNumber evidence="6">3.1.3.16</ecNumber>
    </recommendedName>
</protein>
<accession>A0ABR2IEB0</accession>
<dbReference type="InterPro" id="IPR006186">
    <property type="entry name" value="Ser/Thr-sp_prot-phosphatase"/>
</dbReference>
<dbReference type="EMBL" id="JAPFFF010000018">
    <property type="protein sequence ID" value="KAK8861079.1"/>
    <property type="molecule type" value="Genomic_DNA"/>
</dbReference>
<evidence type="ECO:0000313" key="9">
    <source>
        <dbReference type="Proteomes" id="UP001470230"/>
    </source>
</evidence>
<keyword evidence="3" id="KW-0479">Metal-binding</keyword>
<evidence type="ECO:0000256" key="3">
    <source>
        <dbReference type="ARBA" id="ARBA00022723"/>
    </source>
</evidence>
<dbReference type="InterPro" id="IPR019734">
    <property type="entry name" value="TPR_rpt"/>
</dbReference>
<dbReference type="Pfam" id="PF00149">
    <property type="entry name" value="Metallophos"/>
    <property type="match status" value="1"/>
</dbReference>
<evidence type="ECO:0000256" key="6">
    <source>
        <dbReference type="RuleBase" id="RU004273"/>
    </source>
</evidence>
<dbReference type="Gene3D" id="1.25.40.10">
    <property type="entry name" value="Tetratricopeptide repeat domain"/>
    <property type="match status" value="1"/>
</dbReference>
<comment type="cofactor">
    <cofactor evidence="1">
        <name>Mn(2+)</name>
        <dbReference type="ChEBI" id="CHEBI:29035"/>
    </cofactor>
</comment>
<dbReference type="InterPro" id="IPR029052">
    <property type="entry name" value="Metallo-depent_PP-like"/>
</dbReference>
<dbReference type="PROSITE" id="PS50005">
    <property type="entry name" value="TPR"/>
    <property type="match status" value="1"/>
</dbReference>
<dbReference type="InterPro" id="IPR051134">
    <property type="entry name" value="PPP_phosphatase"/>
</dbReference>
<evidence type="ECO:0000313" key="8">
    <source>
        <dbReference type="EMBL" id="KAK8861079.1"/>
    </source>
</evidence>
<dbReference type="PANTHER" id="PTHR45668">
    <property type="entry name" value="SERINE/THREONINE-PROTEIN PHOSPHATASE 5-RELATED"/>
    <property type="match status" value="1"/>
</dbReference>
<dbReference type="PANTHER" id="PTHR45668:SF5">
    <property type="entry name" value="SERINE_THREONINE-PROTEIN PHOSPHATASE 5"/>
    <property type="match status" value="1"/>
</dbReference>
<evidence type="ECO:0000256" key="5">
    <source>
        <dbReference type="PROSITE-ProRule" id="PRU00339"/>
    </source>
</evidence>
<dbReference type="PRINTS" id="PR00114">
    <property type="entry name" value="STPHPHTASE"/>
</dbReference>
<proteinExistence type="inferred from homology"/>
<name>A0ABR2IEB0_9EUKA</name>
<feature type="repeat" description="TPR" evidence="5">
    <location>
        <begin position="63"/>
        <end position="96"/>
    </location>
</feature>
<dbReference type="PROSITE" id="PS00125">
    <property type="entry name" value="SER_THR_PHOSPHATASE"/>
    <property type="match status" value="1"/>
</dbReference>
<dbReference type="InterPro" id="IPR004843">
    <property type="entry name" value="Calcineurin-like_PHP"/>
</dbReference>
<dbReference type="SUPFAM" id="SSF48452">
    <property type="entry name" value="TPR-like"/>
    <property type="match status" value="1"/>
</dbReference>
<evidence type="ECO:0000256" key="2">
    <source>
        <dbReference type="ARBA" id="ARBA00008786"/>
    </source>
</evidence>
<evidence type="ECO:0000256" key="1">
    <source>
        <dbReference type="ARBA" id="ARBA00001936"/>
    </source>
</evidence>
<feature type="domain" description="Serine/threonine specific protein phosphatases" evidence="7">
    <location>
        <begin position="259"/>
        <end position="264"/>
    </location>
</feature>
<comment type="caution">
    <text evidence="8">The sequence shown here is derived from an EMBL/GenBank/DDBJ whole genome shotgun (WGS) entry which is preliminary data.</text>
</comment>
<dbReference type="SUPFAM" id="SSF56300">
    <property type="entry name" value="Metallo-dependent phosphatases"/>
    <property type="match status" value="1"/>
</dbReference>
<comment type="catalytic activity">
    <reaction evidence="6">
        <text>O-phospho-L-threonyl-[protein] + H2O = L-threonyl-[protein] + phosphate</text>
        <dbReference type="Rhea" id="RHEA:47004"/>
        <dbReference type="Rhea" id="RHEA-COMP:11060"/>
        <dbReference type="Rhea" id="RHEA-COMP:11605"/>
        <dbReference type="ChEBI" id="CHEBI:15377"/>
        <dbReference type="ChEBI" id="CHEBI:30013"/>
        <dbReference type="ChEBI" id="CHEBI:43474"/>
        <dbReference type="ChEBI" id="CHEBI:61977"/>
        <dbReference type="EC" id="3.1.3.16"/>
    </reaction>
</comment>
<sequence>MQRTTLVLSQKPRYCKIPPTETNENKIMSLLYTNRSITNLSLNKYRDAAVDATRGLYSDITNKEAFIARGKASIKMRNFESAYNDFIEALKLDPQSKYIFNLSNSIYSKIKEEKILYEIKTSNYTISNYFFHPIQPTSKKTFNFDTFSIQDAKEICEIVRKFELPTKEVVYEILQRMCNLLNLLPNIVHIDNVKEIIVVGDTHGQLQDVLNIFNLYGYPTPERPYLFNGDFVDRGSQGLEILLILFSFKIADERCIYINRGNHETTAMNYLYGFYKECESKYDIDVYEACSTVFEYLPFGHIICNKAFVIHGGICMEPKMNIDDLQNINRLIQPTEDDPLNAILWGDPVNDTGTNDIEREGQLLFSSDHTDEFLTENKLELIIRSHQLVHEGYKVQHGGKCITVFSAPNYVGKVGNDGSVAIVRFDDKGNLLPIEFKAFKAMPIPFDFQPMIYADMSLLK</sequence>
<keyword evidence="6" id="KW-0378">Hydrolase</keyword>
<dbReference type="Gene3D" id="3.60.21.10">
    <property type="match status" value="1"/>
</dbReference>